<dbReference type="AlphaFoldDB" id="A0A0A2MJY9"/>
<evidence type="ECO:0000256" key="2">
    <source>
        <dbReference type="SAM" id="Phobius"/>
    </source>
</evidence>
<accession>A0A0A2MJY9</accession>
<dbReference type="PANTHER" id="PTHR37612">
    <property type="entry name" value="FIBROIN HEAVY CHAIN FIB-H LIKE PROTEIN"/>
    <property type="match status" value="1"/>
</dbReference>
<dbReference type="PANTHER" id="PTHR37612:SF20">
    <property type="entry name" value="PER-HEXAMER REPEAT PROTEIN 5-RELATED"/>
    <property type="match status" value="1"/>
</dbReference>
<feature type="transmembrane region" description="Helical" evidence="2">
    <location>
        <begin position="12"/>
        <end position="31"/>
    </location>
</feature>
<keyword evidence="4" id="KW-1185">Reference proteome</keyword>
<dbReference type="OrthoDB" id="676306at2"/>
<evidence type="ECO:0008006" key="5">
    <source>
        <dbReference type="Google" id="ProtNLM"/>
    </source>
</evidence>
<gene>
    <name evidence="3" type="ORF">Q766_12530</name>
</gene>
<feature type="region of interest" description="Disordered" evidence="1">
    <location>
        <begin position="80"/>
        <end position="226"/>
    </location>
</feature>
<evidence type="ECO:0000256" key="1">
    <source>
        <dbReference type="SAM" id="MobiDB-lite"/>
    </source>
</evidence>
<sequence length="301" mass="29860">MVQLTREEKESGVITTAIFAIVLLLLFVLKFDVDKEDDKKEEVVVMLEDEGGGGGGGVAVNFGDSDNGLGAKYQSDAVAKAPPAQSAPAEEVVGSSDDKAEAVANTQPVKNRDPKPQTPKPAVEDKPKAPVKPSNAALDAIMNGSNTGGSGNTTAGGNQGSNNGLSNGNYGTGGSGGGSGGGTGSGNGTGTGPGSGSGSGGGSGSGRGTGVGNYKMAGRKPLSTPKPKYNCNEEGVVVVEVYANPAGKVISATAGVRGTTNSASCLLTQAKAAAMETTWTASADAPDKQTGTIIYNFKLTD</sequence>
<dbReference type="Proteomes" id="UP000030111">
    <property type="component" value="Unassembled WGS sequence"/>
</dbReference>
<keyword evidence="2" id="KW-0472">Membrane</keyword>
<name>A0A0A2MJY9_9FLAO</name>
<keyword evidence="2" id="KW-0812">Transmembrane</keyword>
<dbReference type="STRING" id="1121898.GCA_000422725_03400"/>
<evidence type="ECO:0000313" key="4">
    <source>
        <dbReference type="Proteomes" id="UP000030111"/>
    </source>
</evidence>
<dbReference type="eggNOG" id="COG0810">
    <property type="taxonomic scope" value="Bacteria"/>
</dbReference>
<protein>
    <recommendedName>
        <fullName evidence="5">Energy transducer TonB</fullName>
    </recommendedName>
</protein>
<feature type="compositionally biased region" description="Low complexity" evidence="1">
    <location>
        <begin position="152"/>
        <end position="169"/>
    </location>
</feature>
<reference evidence="3 4" key="1">
    <citation type="submission" date="2013-09" db="EMBL/GenBank/DDBJ databases">
        <authorList>
            <person name="Zeng Z."/>
            <person name="Chen C."/>
        </authorList>
    </citation>
    <scope>NUCLEOTIDE SEQUENCE [LARGE SCALE GENOMIC DNA]</scope>
    <source>
        <strain evidence="3 4">WB 4.1-42</strain>
    </source>
</reference>
<proteinExistence type="predicted"/>
<keyword evidence="2" id="KW-1133">Transmembrane helix</keyword>
<organism evidence="3 4">
    <name type="scientific">Flavobacterium subsaxonicum WB 4.1-42 = DSM 21790</name>
    <dbReference type="NCBI Taxonomy" id="1121898"/>
    <lineage>
        <taxon>Bacteria</taxon>
        <taxon>Pseudomonadati</taxon>
        <taxon>Bacteroidota</taxon>
        <taxon>Flavobacteriia</taxon>
        <taxon>Flavobacteriales</taxon>
        <taxon>Flavobacteriaceae</taxon>
        <taxon>Flavobacterium</taxon>
    </lineage>
</organism>
<dbReference type="RefSeq" id="WP_026991371.1">
    <property type="nucleotide sequence ID" value="NZ_AUGP01000029.1"/>
</dbReference>
<feature type="compositionally biased region" description="Gly residues" evidence="1">
    <location>
        <begin position="170"/>
        <end position="211"/>
    </location>
</feature>
<evidence type="ECO:0000313" key="3">
    <source>
        <dbReference type="EMBL" id="KGO92594.1"/>
    </source>
</evidence>
<comment type="caution">
    <text evidence="3">The sequence shown here is derived from an EMBL/GenBank/DDBJ whole genome shotgun (WGS) entry which is preliminary data.</text>
</comment>
<dbReference type="InterPro" id="IPR052258">
    <property type="entry name" value="Diverse_Func_Domain-Protein"/>
</dbReference>
<dbReference type="EMBL" id="JRLY01000009">
    <property type="protein sequence ID" value="KGO92594.1"/>
    <property type="molecule type" value="Genomic_DNA"/>
</dbReference>